<evidence type="ECO:0000313" key="2">
    <source>
        <dbReference type="EMBL" id="AIA33769.1"/>
    </source>
</evidence>
<protein>
    <recommendedName>
        <fullName evidence="4">DUF3137 domain-containing protein</fullName>
    </recommendedName>
</protein>
<name>A0A059XYU8_MYCBV</name>
<dbReference type="RefSeq" id="WP_013954628.1">
    <property type="nucleotide sequence ID" value="NZ_CP005933.1"/>
</dbReference>
<evidence type="ECO:0000256" key="1">
    <source>
        <dbReference type="SAM" id="Phobius"/>
    </source>
</evidence>
<keyword evidence="1" id="KW-0472">Membrane</keyword>
<proteinExistence type="predicted"/>
<organism evidence="2 3">
    <name type="scientific">Mycoplasmopsis bovis CQ-W70</name>
    <dbReference type="NCBI Taxonomy" id="1316930"/>
    <lineage>
        <taxon>Bacteria</taxon>
        <taxon>Bacillati</taxon>
        <taxon>Mycoplasmatota</taxon>
        <taxon>Mycoplasmoidales</taxon>
        <taxon>Metamycoplasmataceae</taxon>
        <taxon>Mycoplasmopsis</taxon>
    </lineage>
</organism>
<reference evidence="2 3" key="1">
    <citation type="submission" date="2013-04" db="EMBL/GenBank/DDBJ databases">
        <authorList>
            <person name="Lin L."/>
            <person name="Zeng Z."/>
            <person name="Xie J."/>
            <person name="Luo L."/>
            <person name="Yang Z."/>
            <person name="Liang W."/>
            <person name="Lin H."/>
            <person name="Dong C."/>
            <person name="Sun Y."/>
        </authorList>
    </citation>
    <scope>NUCLEOTIDE SEQUENCE [LARGE SCALE GENOMIC DNA]</scope>
    <source>
        <strain evidence="2 3">CQ-W70</strain>
    </source>
</reference>
<dbReference type="KEGG" id="mbq:K668_00905"/>
<feature type="transmembrane region" description="Helical" evidence="1">
    <location>
        <begin position="97"/>
        <end position="118"/>
    </location>
</feature>
<keyword evidence="1" id="KW-0812">Transmembrane</keyword>
<dbReference type="AlphaFoldDB" id="A0A059XYU8"/>
<dbReference type="EMBL" id="CP005933">
    <property type="protein sequence ID" value="AIA33769.1"/>
    <property type="molecule type" value="Genomic_DNA"/>
</dbReference>
<feature type="transmembrane region" description="Helical" evidence="1">
    <location>
        <begin position="43"/>
        <end position="66"/>
    </location>
</feature>
<evidence type="ECO:0008006" key="4">
    <source>
        <dbReference type="Google" id="ProtNLM"/>
    </source>
</evidence>
<dbReference type="HOGENOM" id="CLU_838924_0_0_14"/>
<keyword evidence="1" id="KW-1133">Transmembrane helix</keyword>
<evidence type="ECO:0000313" key="3">
    <source>
        <dbReference type="Proteomes" id="UP000027182"/>
    </source>
</evidence>
<gene>
    <name evidence="2" type="ORF">K668_00905</name>
</gene>
<accession>A0A059XYU8</accession>
<sequence>MTSITSNMHQKYDEVQKELNSLSKNEFKQMIKERKTTEAKKTFFFFVLSISFLSFALLLLIPLILFNKLDPWQAKEAIENATASKTQLSDTAKNVSWALFALIIIFMLAGSYILSLYFSNKFKTKQQAYKSIDFSPVISKIFTYANLNFSQTDVSDKTSALALELYRKEDMVESAVVAKAFVANDIDNKNQWTINEVHILKNNNIKENILLLECAISQEYLDKSNHASFYGFNQLNNKEKLIENVDSNFIEIDSEISLYATNDNISKSLIDDLKKFADEFRLAQNSFGFMYNEKDAKLNIWFKSQNELFNIIKSVDVASTLLNHVWLLTEIMNKTSVLI</sequence>
<dbReference type="Proteomes" id="UP000027182">
    <property type="component" value="Chromosome"/>
</dbReference>
<dbReference type="PATRIC" id="fig|1316930.3.peg.187"/>